<evidence type="ECO:0000313" key="3">
    <source>
        <dbReference type="EMBL" id="MWB79843.1"/>
    </source>
</evidence>
<feature type="region of interest" description="Disordered" evidence="1">
    <location>
        <begin position="1"/>
        <end position="20"/>
    </location>
</feature>
<organism evidence="3 4">
    <name type="scientific">Pseudooceanicola pacificus</name>
    <dbReference type="NCBI Taxonomy" id="2676438"/>
    <lineage>
        <taxon>Bacteria</taxon>
        <taxon>Pseudomonadati</taxon>
        <taxon>Pseudomonadota</taxon>
        <taxon>Alphaproteobacteria</taxon>
        <taxon>Rhodobacterales</taxon>
        <taxon>Paracoccaceae</taxon>
        <taxon>Pseudooceanicola</taxon>
    </lineage>
</organism>
<comment type="caution">
    <text evidence="3">The sequence shown here is derived from an EMBL/GenBank/DDBJ whole genome shotgun (WGS) entry which is preliminary data.</text>
</comment>
<dbReference type="GO" id="GO:0015074">
    <property type="term" value="P:DNA integration"/>
    <property type="evidence" value="ECO:0007669"/>
    <property type="project" value="InterPro"/>
</dbReference>
<proteinExistence type="predicted"/>
<sequence length="588" mass="65952">MGAMQKEGKKKRAGTDLNFKEEPSPRTLLRWFWSYERSGYRAIGLQENYSNSGNRTPRFPPEAMALLTRCVQGYATRRRKTKKRIIEDTQAAFEEMNSRRLAEGMRPWPVPGASTVRRAIGKLDKFYVACQRYGLDATRKKFAVFENGVSSLYPAERIEIDECEIDVMTLATNSFIWHLLSEEERKRVPRGRRWMYVAICATTRCILALHICKATSAAEAVKCLALVTRDKSDLARAAGAQCSWHQHAGLSAVVTDQGSAFIAFIFAQTVAALGGDHDAPAAATPWLRAFIERVFGTFNTDLFQEANGRTFSNPFERGDFDSKGSATLTDDQLAKMLIRYVVDVYHNRPHEGLQGEAPSDAWERLGTKYPIVPPPLPAERRAIFGLRTRRNVRGNGVVVCGVSYNSPQLQNHFIHGPDNEQHVQVRVNPEDMGAIDVLLGQEWVRCLPNGGGFEGIRLELWINKVREIRQRNHDLAQMKRHIVRAALEDIRAMNEEPWRLLSVTPFALSAKQINQVERSVFMGLELEPLADDPARSELTATTFQVTGRSESGELENGTDATVGLTAVTVCDDEIIPENDLVFRGRGDG</sequence>
<evidence type="ECO:0000313" key="4">
    <source>
        <dbReference type="Proteomes" id="UP000443843"/>
    </source>
</evidence>
<reference evidence="3 4" key="1">
    <citation type="submission" date="2019-11" db="EMBL/GenBank/DDBJ databases">
        <title>Pseudooceanicola pacifica sp. nov., isolated from deep-sea sediment of the Pacific Ocean.</title>
        <authorList>
            <person name="Lyu L."/>
        </authorList>
    </citation>
    <scope>NUCLEOTIDE SEQUENCE [LARGE SCALE GENOMIC DNA]</scope>
    <source>
        <strain evidence="3 4">216_PA32_1</strain>
    </source>
</reference>
<dbReference type="PROSITE" id="PS50994">
    <property type="entry name" value="INTEGRASE"/>
    <property type="match status" value="1"/>
</dbReference>
<dbReference type="SUPFAM" id="SSF53098">
    <property type="entry name" value="Ribonuclease H-like"/>
    <property type="match status" value="1"/>
</dbReference>
<gene>
    <name evidence="3" type="ORF">GLS40_17575</name>
</gene>
<dbReference type="InterPro" id="IPR036397">
    <property type="entry name" value="RNaseH_sf"/>
</dbReference>
<keyword evidence="4" id="KW-1185">Reference proteome</keyword>
<evidence type="ECO:0000256" key="1">
    <source>
        <dbReference type="SAM" id="MobiDB-lite"/>
    </source>
</evidence>
<dbReference type="Gene3D" id="3.30.420.10">
    <property type="entry name" value="Ribonuclease H-like superfamily/Ribonuclease H"/>
    <property type="match status" value="1"/>
</dbReference>
<dbReference type="GO" id="GO:0003676">
    <property type="term" value="F:nucleic acid binding"/>
    <property type="evidence" value="ECO:0007669"/>
    <property type="project" value="InterPro"/>
</dbReference>
<dbReference type="Pfam" id="PF09299">
    <property type="entry name" value="Mu-transpos_C"/>
    <property type="match status" value="1"/>
</dbReference>
<dbReference type="Proteomes" id="UP000443843">
    <property type="component" value="Unassembled WGS sequence"/>
</dbReference>
<evidence type="ECO:0000259" key="2">
    <source>
        <dbReference type="PROSITE" id="PS50994"/>
    </source>
</evidence>
<feature type="domain" description="Integrase catalytic" evidence="2">
    <location>
        <begin position="150"/>
        <end position="366"/>
    </location>
</feature>
<dbReference type="EMBL" id="WNXQ01000016">
    <property type="protein sequence ID" value="MWB79843.1"/>
    <property type="molecule type" value="Genomic_DNA"/>
</dbReference>
<accession>A0A844WE21</accession>
<protein>
    <submittedName>
        <fullName evidence="3">DDE-type integrase/transposase/recombinase</fullName>
    </submittedName>
</protein>
<dbReference type="InterPro" id="IPR001584">
    <property type="entry name" value="Integrase_cat-core"/>
</dbReference>
<dbReference type="InterPro" id="IPR012337">
    <property type="entry name" value="RNaseH-like_sf"/>
</dbReference>
<dbReference type="AlphaFoldDB" id="A0A844WE21"/>
<name>A0A844WE21_9RHOB</name>
<dbReference type="InterPro" id="IPR015378">
    <property type="entry name" value="Transposase-like_Mu_C"/>
</dbReference>